<evidence type="ECO:0008006" key="3">
    <source>
        <dbReference type="Google" id="ProtNLM"/>
    </source>
</evidence>
<proteinExistence type="predicted"/>
<gene>
    <name evidence="1" type="ORF">SAMN03080618_00352</name>
</gene>
<protein>
    <recommendedName>
        <fullName evidence="3">Alkylhydroperoxidase family enzyme, contains CxxC motif</fullName>
    </recommendedName>
</protein>
<dbReference type="EMBL" id="FORF01000002">
    <property type="protein sequence ID" value="SFI41903.1"/>
    <property type="molecule type" value="Genomic_DNA"/>
</dbReference>
<dbReference type="Gene3D" id="1.20.1290.10">
    <property type="entry name" value="AhpD-like"/>
    <property type="match status" value="1"/>
</dbReference>
<organism evidence="1 2">
    <name type="scientific">Aquamicrobium aerolatum DSM 21857</name>
    <dbReference type="NCBI Taxonomy" id="1121003"/>
    <lineage>
        <taxon>Bacteria</taxon>
        <taxon>Pseudomonadati</taxon>
        <taxon>Pseudomonadota</taxon>
        <taxon>Alphaproteobacteria</taxon>
        <taxon>Hyphomicrobiales</taxon>
        <taxon>Phyllobacteriaceae</taxon>
        <taxon>Aerobium</taxon>
    </lineage>
</organism>
<sequence>MSMAQISQLDLADASAEQRAAHDEELRLRGRMTNMKRTLMHSPVALRVYGEWFALRDELAPVIGDRAILTLCLAISTQMDNTVGIGFMRRGLAGLAEGDAPTQPVDLDAMAAFGTAFAADPKTIPADVWARLREKLPERTLVDLTALAGIMVATNSFMDAVGTEPDPELAAFTTSRPG</sequence>
<evidence type="ECO:0000313" key="1">
    <source>
        <dbReference type="EMBL" id="SFI41903.1"/>
    </source>
</evidence>
<dbReference type="AlphaFoldDB" id="A0A1I3I239"/>
<dbReference type="STRING" id="1121003.SAMN03080618_00352"/>
<evidence type="ECO:0000313" key="2">
    <source>
        <dbReference type="Proteomes" id="UP000242763"/>
    </source>
</evidence>
<dbReference type="SUPFAM" id="SSF69118">
    <property type="entry name" value="AhpD-like"/>
    <property type="match status" value="1"/>
</dbReference>
<keyword evidence="2" id="KW-1185">Reference proteome</keyword>
<dbReference type="Proteomes" id="UP000242763">
    <property type="component" value="Unassembled WGS sequence"/>
</dbReference>
<accession>A0A1I3I239</accession>
<reference evidence="2" key="1">
    <citation type="submission" date="2016-10" db="EMBL/GenBank/DDBJ databases">
        <authorList>
            <person name="Varghese N."/>
            <person name="Submissions S."/>
        </authorList>
    </citation>
    <scope>NUCLEOTIDE SEQUENCE [LARGE SCALE GENOMIC DNA]</scope>
    <source>
        <strain evidence="2">DSM 21857</strain>
    </source>
</reference>
<dbReference type="InterPro" id="IPR029032">
    <property type="entry name" value="AhpD-like"/>
</dbReference>
<name>A0A1I3I239_9HYPH</name>